<name>A0A371DDK8_9APHY</name>
<evidence type="ECO:0000313" key="1">
    <source>
        <dbReference type="EMBL" id="RDX50552.1"/>
    </source>
</evidence>
<dbReference type="Proteomes" id="UP000256964">
    <property type="component" value="Unassembled WGS sequence"/>
</dbReference>
<dbReference type="EMBL" id="KZ857399">
    <property type="protein sequence ID" value="RDX50552.1"/>
    <property type="molecule type" value="Genomic_DNA"/>
</dbReference>
<gene>
    <name evidence="1" type="ORF">OH76DRAFT_1380684</name>
</gene>
<proteinExistence type="predicted"/>
<reference evidence="1 2" key="1">
    <citation type="journal article" date="2018" name="Biotechnol. Biofuels">
        <title>Integrative visual omics of the white-rot fungus Polyporus brumalis exposes the biotechnological potential of its oxidative enzymes for delignifying raw plant biomass.</title>
        <authorList>
            <person name="Miyauchi S."/>
            <person name="Rancon A."/>
            <person name="Drula E."/>
            <person name="Hage H."/>
            <person name="Chaduli D."/>
            <person name="Favel A."/>
            <person name="Grisel S."/>
            <person name="Henrissat B."/>
            <person name="Herpoel-Gimbert I."/>
            <person name="Ruiz-Duenas F.J."/>
            <person name="Chevret D."/>
            <person name="Hainaut M."/>
            <person name="Lin J."/>
            <person name="Wang M."/>
            <person name="Pangilinan J."/>
            <person name="Lipzen A."/>
            <person name="Lesage-Meessen L."/>
            <person name="Navarro D."/>
            <person name="Riley R."/>
            <person name="Grigoriev I.V."/>
            <person name="Zhou S."/>
            <person name="Raouche S."/>
            <person name="Rosso M.N."/>
        </authorList>
    </citation>
    <scope>NUCLEOTIDE SEQUENCE [LARGE SCALE GENOMIC DNA]</scope>
    <source>
        <strain evidence="1 2">BRFM 1820</strain>
    </source>
</reference>
<organism evidence="1 2">
    <name type="scientific">Lentinus brumalis</name>
    <dbReference type="NCBI Taxonomy" id="2498619"/>
    <lineage>
        <taxon>Eukaryota</taxon>
        <taxon>Fungi</taxon>
        <taxon>Dikarya</taxon>
        <taxon>Basidiomycota</taxon>
        <taxon>Agaricomycotina</taxon>
        <taxon>Agaricomycetes</taxon>
        <taxon>Polyporales</taxon>
        <taxon>Polyporaceae</taxon>
        <taxon>Lentinus</taxon>
    </lineage>
</organism>
<dbReference type="AlphaFoldDB" id="A0A371DDK8"/>
<sequence>MRPARSYSAWHPGQAAHILLFRPRRASNSMVVWGAPGHRAHRTRRGHLYVPRCSRVVLLCGDTDIIGIVP</sequence>
<evidence type="ECO:0000313" key="2">
    <source>
        <dbReference type="Proteomes" id="UP000256964"/>
    </source>
</evidence>
<protein>
    <submittedName>
        <fullName evidence="1">Uncharacterized protein</fullName>
    </submittedName>
</protein>
<accession>A0A371DDK8</accession>
<keyword evidence="2" id="KW-1185">Reference proteome</keyword>